<evidence type="ECO:0000259" key="2">
    <source>
        <dbReference type="Pfam" id="PF24626"/>
    </source>
</evidence>
<proteinExistence type="predicted"/>
<dbReference type="OrthoDB" id="5554229at2759"/>
<dbReference type="PANTHER" id="PTHR46148">
    <property type="entry name" value="CHROMO DOMAIN-CONTAINING PROTEIN"/>
    <property type="match status" value="1"/>
</dbReference>
<dbReference type="AlphaFoldDB" id="A0A484KW69"/>
<evidence type="ECO:0000256" key="1">
    <source>
        <dbReference type="SAM" id="MobiDB-lite"/>
    </source>
</evidence>
<feature type="compositionally biased region" description="Polar residues" evidence="1">
    <location>
        <begin position="342"/>
        <end position="351"/>
    </location>
</feature>
<evidence type="ECO:0000313" key="4">
    <source>
        <dbReference type="Proteomes" id="UP000595140"/>
    </source>
</evidence>
<dbReference type="SUPFAM" id="SSF54160">
    <property type="entry name" value="Chromo domain-like"/>
    <property type="match status" value="1"/>
</dbReference>
<organism evidence="3 4">
    <name type="scientific">Cuscuta campestris</name>
    <dbReference type="NCBI Taxonomy" id="132261"/>
    <lineage>
        <taxon>Eukaryota</taxon>
        <taxon>Viridiplantae</taxon>
        <taxon>Streptophyta</taxon>
        <taxon>Embryophyta</taxon>
        <taxon>Tracheophyta</taxon>
        <taxon>Spermatophyta</taxon>
        <taxon>Magnoliopsida</taxon>
        <taxon>eudicotyledons</taxon>
        <taxon>Gunneridae</taxon>
        <taxon>Pentapetalae</taxon>
        <taxon>asterids</taxon>
        <taxon>lamiids</taxon>
        <taxon>Solanales</taxon>
        <taxon>Convolvulaceae</taxon>
        <taxon>Cuscuteae</taxon>
        <taxon>Cuscuta</taxon>
        <taxon>Cuscuta subgen. Grammica</taxon>
        <taxon>Cuscuta sect. Cleistogrammica</taxon>
    </lineage>
</organism>
<dbReference type="EMBL" id="OOIL02000802">
    <property type="protein sequence ID" value="VFQ69600.1"/>
    <property type="molecule type" value="Genomic_DNA"/>
</dbReference>
<sequence length="374" mass="42277">MELILEITEMEEFELKHQAWTATLSHRPTPLRDSGGAKPYGAPSQAPLLPTPGSKPLPGAQVAANPPIRRLSFAEKRNVMLKGSVTIVMKNGLKAIIGFQFTVDVFVLPIHGPNMVLGVQWLRLLGKALYGRPPPDLVPYNRGESKVQAVDDLLAERDALLRRLRANLQAAQVRMKLQANRQRREVEFQVGDWVLLWLQPYRQHFVARRSSQKLALHYYGPFEVLQRVGPVAYRLKLPDSARIHLVFHVSVLRPFLGQDTNSGVLPLPDDLVDGRPPSHPVQLHATHWVLRHGVREEQFLVSWSDGSLDDATWEPAALICEHYPHLHIEDNVVSDGRESDTVGPTSESLPSHTERRTGTRHRRAPAWQKDFEMH</sequence>
<reference evidence="3 4" key="1">
    <citation type="submission" date="2018-04" db="EMBL/GenBank/DDBJ databases">
        <authorList>
            <person name="Vogel A."/>
        </authorList>
    </citation>
    <scope>NUCLEOTIDE SEQUENCE [LARGE SCALE GENOMIC DNA]</scope>
</reference>
<dbReference type="InterPro" id="IPR016197">
    <property type="entry name" value="Chromo-like_dom_sf"/>
</dbReference>
<name>A0A484KW69_9ASTE</name>
<accession>A0A484KW69</accession>
<dbReference type="Pfam" id="PF24626">
    <property type="entry name" value="SH3_Tf2-1"/>
    <property type="match status" value="1"/>
</dbReference>
<protein>
    <recommendedName>
        <fullName evidence="2">Tf2-1-like SH3-like domain-containing protein</fullName>
    </recommendedName>
</protein>
<dbReference type="Proteomes" id="UP000595140">
    <property type="component" value="Unassembled WGS sequence"/>
</dbReference>
<feature type="domain" description="Tf2-1-like SH3-like" evidence="2">
    <location>
        <begin position="191"/>
        <end position="255"/>
    </location>
</feature>
<feature type="region of interest" description="Disordered" evidence="1">
    <location>
        <begin position="26"/>
        <end position="62"/>
    </location>
</feature>
<gene>
    <name evidence="3" type="ORF">CCAM_LOCUS11376</name>
</gene>
<dbReference type="PANTHER" id="PTHR46148:SF52">
    <property type="entry name" value="OS04G0603800 PROTEIN"/>
    <property type="match status" value="1"/>
</dbReference>
<keyword evidence="4" id="KW-1185">Reference proteome</keyword>
<dbReference type="InterPro" id="IPR056924">
    <property type="entry name" value="SH3_Tf2-1"/>
</dbReference>
<evidence type="ECO:0000313" key="3">
    <source>
        <dbReference type="EMBL" id="VFQ69600.1"/>
    </source>
</evidence>
<feature type="region of interest" description="Disordered" evidence="1">
    <location>
        <begin position="334"/>
        <end position="374"/>
    </location>
</feature>